<dbReference type="Pfam" id="PF01339">
    <property type="entry name" value="CheB_methylest"/>
    <property type="match status" value="1"/>
</dbReference>
<proteinExistence type="predicted"/>
<evidence type="ECO:0000313" key="7">
    <source>
        <dbReference type="Proteomes" id="UP000500826"/>
    </source>
</evidence>
<evidence type="ECO:0000256" key="3">
    <source>
        <dbReference type="ARBA" id="ARBA00048267"/>
    </source>
</evidence>
<keyword evidence="1 4" id="KW-0378">Hydrolase</keyword>
<keyword evidence="4" id="KW-0145">Chemotaxis</keyword>
<dbReference type="PANTHER" id="PTHR42872">
    <property type="entry name" value="PROTEIN-GLUTAMATE METHYLESTERASE/PROTEIN-GLUTAMINE GLUTAMINASE"/>
    <property type="match status" value="1"/>
</dbReference>
<protein>
    <recommendedName>
        <fullName evidence="2">protein-glutamate methylesterase</fullName>
        <ecNumber evidence="2">3.1.1.61</ecNumber>
    </recommendedName>
</protein>
<feature type="active site" evidence="4">
    <location>
        <position position="141"/>
    </location>
</feature>
<feature type="active site" evidence="4">
    <location>
        <position position="48"/>
    </location>
</feature>
<evidence type="ECO:0000259" key="5">
    <source>
        <dbReference type="PROSITE" id="PS50122"/>
    </source>
</evidence>
<sequence>MNTALPADFSHAVEAVAIGASAGGIDALLELLGGLQAPFRGTVIAVLHLPESHESRLPEVFSARLGIPVEEAQPHAPVESGKVYFAPPGYHLLVEGDRTFSLSCDPPVLFSRPSIDVLMESCADLYGPDMAGIVLTGANEDGARGLARIGAAGGMTAVQDPAEAAHAAMPLAAVKMANPDYVLPLAGLRRLLHTVVR</sequence>
<organism evidence="6 7">
    <name type="scientific">Ramlibacter terrae</name>
    <dbReference type="NCBI Taxonomy" id="2732511"/>
    <lineage>
        <taxon>Bacteria</taxon>
        <taxon>Pseudomonadati</taxon>
        <taxon>Pseudomonadota</taxon>
        <taxon>Betaproteobacteria</taxon>
        <taxon>Burkholderiales</taxon>
        <taxon>Comamonadaceae</taxon>
        <taxon>Ramlibacter</taxon>
    </lineage>
</organism>
<dbReference type="CDD" id="cd16433">
    <property type="entry name" value="CheB"/>
    <property type="match status" value="1"/>
</dbReference>
<dbReference type="EC" id="3.1.1.61" evidence="2"/>
<dbReference type="Proteomes" id="UP000500826">
    <property type="component" value="Chromosome"/>
</dbReference>
<dbReference type="PROSITE" id="PS50122">
    <property type="entry name" value="CHEB"/>
    <property type="match status" value="1"/>
</dbReference>
<dbReference type="EMBL" id="CP053418">
    <property type="protein sequence ID" value="QJW83921.1"/>
    <property type="molecule type" value="Genomic_DNA"/>
</dbReference>
<feature type="domain" description="CheB-type methylesterase" evidence="5">
    <location>
        <begin position="16"/>
        <end position="197"/>
    </location>
</feature>
<dbReference type="PANTHER" id="PTHR42872:SF6">
    <property type="entry name" value="PROTEIN-GLUTAMATE METHYLESTERASE_PROTEIN-GLUTAMINE GLUTAMINASE"/>
    <property type="match status" value="1"/>
</dbReference>
<comment type="catalytic activity">
    <reaction evidence="3">
        <text>[protein]-L-glutamate 5-O-methyl ester + H2O = L-glutamyl-[protein] + methanol + H(+)</text>
        <dbReference type="Rhea" id="RHEA:23236"/>
        <dbReference type="Rhea" id="RHEA-COMP:10208"/>
        <dbReference type="Rhea" id="RHEA-COMP:10311"/>
        <dbReference type="ChEBI" id="CHEBI:15377"/>
        <dbReference type="ChEBI" id="CHEBI:15378"/>
        <dbReference type="ChEBI" id="CHEBI:17790"/>
        <dbReference type="ChEBI" id="CHEBI:29973"/>
        <dbReference type="ChEBI" id="CHEBI:82795"/>
        <dbReference type="EC" id="3.1.1.61"/>
    </reaction>
</comment>
<dbReference type="SUPFAM" id="SSF52738">
    <property type="entry name" value="Methylesterase CheB, C-terminal domain"/>
    <property type="match status" value="1"/>
</dbReference>
<gene>
    <name evidence="6" type="ORF">HK414_07885</name>
</gene>
<evidence type="ECO:0000256" key="1">
    <source>
        <dbReference type="ARBA" id="ARBA00022801"/>
    </source>
</evidence>
<name>A0ABX6P1F8_9BURK</name>
<evidence type="ECO:0000313" key="6">
    <source>
        <dbReference type="EMBL" id="QJW83921.1"/>
    </source>
</evidence>
<accession>A0ABX6P1F8</accession>
<feature type="active site" evidence="4">
    <location>
        <position position="21"/>
    </location>
</feature>
<dbReference type="Gene3D" id="3.40.50.180">
    <property type="entry name" value="Methylesterase CheB, C-terminal domain"/>
    <property type="match status" value="1"/>
</dbReference>
<reference evidence="6 7" key="1">
    <citation type="submission" date="2020-05" db="EMBL/GenBank/DDBJ databases">
        <title>Ramlibacter rhizophilus sp. nov., isolated from rhizosphere soil of national flower Mugunghwa from South Korea.</title>
        <authorList>
            <person name="Zheng-Fei Y."/>
            <person name="Huan T."/>
        </authorList>
    </citation>
    <scope>NUCLEOTIDE SEQUENCE [LARGE SCALE GENOMIC DNA]</scope>
    <source>
        <strain evidence="6 7">H242</strain>
    </source>
</reference>
<dbReference type="InterPro" id="IPR000673">
    <property type="entry name" value="Sig_transdc_resp-reg_Me-estase"/>
</dbReference>
<reference evidence="6 7" key="2">
    <citation type="submission" date="2020-05" db="EMBL/GenBank/DDBJ databases">
        <authorList>
            <person name="Khan S.A."/>
            <person name="Jeon C.O."/>
            <person name="Chun B.H."/>
        </authorList>
    </citation>
    <scope>NUCLEOTIDE SEQUENCE [LARGE SCALE GENOMIC DNA]</scope>
    <source>
        <strain evidence="6 7">H242</strain>
    </source>
</reference>
<keyword evidence="7" id="KW-1185">Reference proteome</keyword>
<dbReference type="InterPro" id="IPR035909">
    <property type="entry name" value="CheB_C"/>
</dbReference>
<evidence type="ECO:0000256" key="4">
    <source>
        <dbReference type="PROSITE-ProRule" id="PRU00050"/>
    </source>
</evidence>
<evidence type="ECO:0000256" key="2">
    <source>
        <dbReference type="ARBA" id="ARBA00039140"/>
    </source>
</evidence>